<evidence type="ECO:0000313" key="2">
    <source>
        <dbReference type="EMBL" id="TGL16974.1"/>
    </source>
</evidence>
<comment type="caution">
    <text evidence="2">The sequence shown here is derived from an EMBL/GenBank/DDBJ whole genome shotgun (WGS) entry which is preliminary data.</text>
</comment>
<name>A0ABY2M0V0_9LEPT</name>
<sequence length="219" mass="25726">MSMPLVSVIVAVRNQEKYIGRCIRSILNQTYPREKFEVIVVNDASDDRTGFALELFEKEIRVFTNEKQLGLPGSLNKGIRNAYGQYIVRLDGDDYVNSEYINLLEKFLSNNHYMDAVACDYLLVDDNENVLKRGNFHEEPIGCGIMFRLEQLIEVGLYDDGFHSHEDKDLMIRFLKKYKVHRVELPLYRYRRHENNMTNDVRQMDEFYTALIKKHGMKG</sequence>
<dbReference type="SUPFAM" id="SSF53448">
    <property type="entry name" value="Nucleotide-diphospho-sugar transferases"/>
    <property type="match status" value="1"/>
</dbReference>
<dbReference type="Proteomes" id="UP000298200">
    <property type="component" value="Unassembled WGS sequence"/>
</dbReference>
<dbReference type="PANTHER" id="PTHR22916">
    <property type="entry name" value="GLYCOSYLTRANSFERASE"/>
    <property type="match status" value="1"/>
</dbReference>
<protein>
    <submittedName>
        <fullName evidence="2">Glycosyltransferase family 2 protein</fullName>
    </submittedName>
</protein>
<dbReference type="PANTHER" id="PTHR22916:SF3">
    <property type="entry name" value="UDP-GLCNAC:BETAGAL BETA-1,3-N-ACETYLGLUCOSAMINYLTRANSFERASE-LIKE PROTEIN 1"/>
    <property type="match status" value="1"/>
</dbReference>
<dbReference type="InterPro" id="IPR029044">
    <property type="entry name" value="Nucleotide-diphossugar_trans"/>
</dbReference>
<dbReference type="InterPro" id="IPR001173">
    <property type="entry name" value="Glyco_trans_2-like"/>
</dbReference>
<gene>
    <name evidence="2" type="ORF">EHQ46_17245</name>
</gene>
<reference evidence="3" key="1">
    <citation type="journal article" date="2019" name="PLoS Negl. Trop. Dis.">
        <title>Revisiting the worldwide diversity of Leptospira species in the environment.</title>
        <authorList>
            <person name="Vincent A.T."/>
            <person name="Schiettekatte O."/>
            <person name="Bourhy P."/>
            <person name="Veyrier F.J."/>
            <person name="Picardeau M."/>
        </authorList>
    </citation>
    <scope>NUCLEOTIDE SEQUENCE [LARGE SCALE GENOMIC DNA]</scope>
    <source>
        <strain evidence="3">201800272</strain>
    </source>
</reference>
<dbReference type="EMBL" id="RQFU01000026">
    <property type="protein sequence ID" value="TGL16974.1"/>
    <property type="molecule type" value="Genomic_DNA"/>
</dbReference>
<evidence type="ECO:0000313" key="3">
    <source>
        <dbReference type="Proteomes" id="UP000298200"/>
    </source>
</evidence>
<keyword evidence="3" id="KW-1185">Reference proteome</keyword>
<accession>A0ABY2M0V0</accession>
<organism evidence="2 3">
    <name type="scientific">Leptospira yanagawae</name>
    <dbReference type="NCBI Taxonomy" id="293069"/>
    <lineage>
        <taxon>Bacteria</taxon>
        <taxon>Pseudomonadati</taxon>
        <taxon>Spirochaetota</taxon>
        <taxon>Spirochaetia</taxon>
        <taxon>Leptospirales</taxon>
        <taxon>Leptospiraceae</taxon>
        <taxon>Leptospira</taxon>
    </lineage>
</organism>
<dbReference type="CDD" id="cd00761">
    <property type="entry name" value="Glyco_tranf_GTA_type"/>
    <property type="match status" value="1"/>
</dbReference>
<dbReference type="Pfam" id="PF00535">
    <property type="entry name" value="Glycos_transf_2"/>
    <property type="match status" value="1"/>
</dbReference>
<dbReference type="Gene3D" id="3.90.550.10">
    <property type="entry name" value="Spore Coat Polysaccharide Biosynthesis Protein SpsA, Chain A"/>
    <property type="match status" value="1"/>
</dbReference>
<dbReference type="RefSeq" id="WP_135637387.1">
    <property type="nucleotide sequence ID" value="NZ_RQFU01000026.1"/>
</dbReference>
<proteinExistence type="predicted"/>
<feature type="domain" description="Glycosyltransferase 2-like" evidence="1">
    <location>
        <begin position="7"/>
        <end position="131"/>
    </location>
</feature>
<evidence type="ECO:0000259" key="1">
    <source>
        <dbReference type="Pfam" id="PF00535"/>
    </source>
</evidence>